<organism evidence="3 4">
    <name type="scientific">Sandaracinus amylolyticus</name>
    <dbReference type="NCBI Taxonomy" id="927083"/>
    <lineage>
        <taxon>Bacteria</taxon>
        <taxon>Pseudomonadati</taxon>
        <taxon>Myxococcota</taxon>
        <taxon>Polyangia</taxon>
        <taxon>Polyangiales</taxon>
        <taxon>Sandaracinaceae</taxon>
        <taxon>Sandaracinus</taxon>
    </lineage>
</organism>
<evidence type="ECO:0000313" key="3">
    <source>
        <dbReference type="EMBL" id="AKF03904.1"/>
    </source>
</evidence>
<gene>
    <name evidence="3" type="ORF">DB32_001053</name>
</gene>
<dbReference type="STRING" id="927083.DB32_001053"/>
<feature type="region of interest" description="Disordered" evidence="1">
    <location>
        <begin position="125"/>
        <end position="144"/>
    </location>
</feature>
<protein>
    <submittedName>
        <fullName evidence="3">Uncharacterized protein</fullName>
    </submittedName>
</protein>
<proteinExistence type="predicted"/>
<evidence type="ECO:0000256" key="1">
    <source>
        <dbReference type="SAM" id="MobiDB-lite"/>
    </source>
</evidence>
<name>A0A0F6SDR5_9BACT</name>
<evidence type="ECO:0000313" key="4">
    <source>
        <dbReference type="Proteomes" id="UP000034883"/>
    </source>
</evidence>
<dbReference type="Proteomes" id="UP000034883">
    <property type="component" value="Chromosome"/>
</dbReference>
<dbReference type="KEGG" id="samy:DB32_001053"/>
<dbReference type="EMBL" id="CP011125">
    <property type="protein sequence ID" value="AKF03904.1"/>
    <property type="molecule type" value="Genomic_DNA"/>
</dbReference>
<evidence type="ECO:0000256" key="2">
    <source>
        <dbReference type="SAM" id="SignalP"/>
    </source>
</evidence>
<sequence length="144" mass="15245">MSRVSAAFLAFGIMTVGVVFAARVAADSIPPPPTCPAHEIAALRGESRHGGMHCVPRPCTRDAQCGGSATCVARQVCRVTEQTWVSSPGPCRDQDGDGQCDGRRQVSRTYEVGACDARGQCERGSCDTLRECSSGRSRTEALGR</sequence>
<reference evidence="3 4" key="1">
    <citation type="submission" date="2015-03" db="EMBL/GenBank/DDBJ databases">
        <title>Genome assembly of Sandaracinus amylolyticus DSM 53668.</title>
        <authorList>
            <person name="Sharma G."/>
            <person name="Subramanian S."/>
        </authorList>
    </citation>
    <scope>NUCLEOTIDE SEQUENCE [LARGE SCALE GENOMIC DNA]</scope>
    <source>
        <strain evidence="3 4">DSM 53668</strain>
    </source>
</reference>
<feature type="signal peptide" evidence="2">
    <location>
        <begin position="1"/>
        <end position="21"/>
    </location>
</feature>
<dbReference type="AlphaFoldDB" id="A0A0F6SDR5"/>
<keyword evidence="2" id="KW-0732">Signal</keyword>
<accession>A0A0F6SDR5</accession>
<keyword evidence="4" id="KW-1185">Reference proteome</keyword>
<feature type="chain" id="PRO_5002509775" evidence="2">
    <location>
        <begin position="22"/>
        <end position="144"/>
    </location>
</feature>